<dbReference type="InterPro" id="IPR010065">
    <property type="entry name" value="AA_ABC_transptr_permease_3TM"/>
</dbReference>
<comment type="similarity">
    <text evidence="2">Belongs to the binding-protein-dependent transport system permease family. HisMQ subfamily.</text>
</comment>
<evidence type="ECO:0000256" key="3">
    <source>
        <dbReference type="ARBA" id="ARBA00022448"/>
    </source>
</evidence>
<evidence type="ECO:0000313" key="12">
    <source>
        <dbReference type="Proteomes" id="UP000609531"/>
    </source>
</evidence>
<evidence type="ECO:0000256" key="9">
    <source>
        <dbReference type="RuleBase" id="RU363032"/>
    </source>
</evidence>
<evidence type="ECO:0000256" key="7">
    <source>
        <dbReference type="ARBA" id="ARBA00022989"/>
    </source>
</evidence>
<dbReference type="PANTHER" id="PTHR30133">
    <property type="entry name" value="CATIONIC AMINO ACID TRANSPORTER, MEMBRANE COMPONENT"/>
    <property type="match status" value="1"/>
</dbReference>
<evidence type="ECO:0000256" key="5">
    <source>
        <dbReference type="ARBA" id="ARBA00022519"/>
    </source>
</evidence>
<evidence type="ECO:0000256" key="1">
    <source>
        <dbReference type="ARBA" id="ARBA00004429"/>
    </source>
</evidence>
<dbReference type="Gene3D" id="1.10.3720.10">
    <property type="entry name" value="MetI-like"/>
    <property type="match status" value="1"/>
</dbReference>
<dbReference type="GO" id="GO:0022857">
    <property type="term" value="F:transmembrane transporter activity"/>
    <property type="evidence" value="ECO:0007669"/>
    <property type="project" value="InterPro"/>
</dbReference>
<sequence length="232" mass="24977">MNLTPEQFWGYMGQLGHGALITLQLFLASFVLALVLGIVIGIVTLSKNVVIQAIWRVYASAMMGVPSLLVIFLLYYGGSAILTGIFGMSRYIDVTPFQAGMAALTIVYAAYVAELVHGAVRNMPKGQFEACAALALPPVVRWVYVILPQVIRLALPGLVNIWLIVLKDTPLVSLAGLNDLVATSKIAAGATKEPFIFFIAAALFFVIINAATMPLADRLEQRFGRGHARGNA</sequence>
<feature type="domain" description="ABC transmembrane type-1" evidence="10">
    <location>
        <begin position="19"/>
        <end position="216"/>
    </location>
</feature>
<dbReference type="NCBIfam" id="TIGR01726">
    <property type="entry name" value="HEQRo_perm_3TM"/>
    <property type="match status" value="1"/>
</dbReference>
<feature type="transmembrane region" description="Helical" evidence="9">
    <location>
        <begin position="141"/>
        <end position="165"/>
    </location>
</feature>
<evidence type="ECO:0000256" key="2">
    <source>
        <dbReference type="ARBA" id="ARBA00010072"/>
    </source>
</evidence>
<feature type="transmembrane region" description="Helical" evidence="9">
    <location>
        <begin position="57"/>
        <end position="77"/>
    </location>
</feature>
<gene>
    <name evidence="11" type="ORF">JCR33_00100</name>
</gene>
<organism evidence="11 12">
    <name type="scientific">Acuticoccus mangrovi</name>
    <dbReference type="NCBI Taxonomy" id="2796142"/>
    <lineage>
        <taxon>Bacteria</taxon>
        <taxon>Pseudomonadati</taxon>
        <taxon>Pseudomonadota</taxon>
        <taxon>Alphaproteobacteria</taxon>
        <taxon>Hyphomicrobiales</taxon>
        <taxon>Amorphaceae</taxon>
        <taxon>Acuticoccus</taxon>
    </lineage>
</organism>
<evidence type="ECO:0000256" key="4">
    <source>
        <dbReference type="ARBA" id="ARBA00022475"/>
    </source>
</evidence>
<dbReference type="InterPro" id="IPR000515">
    <property type="entry name" value="MetI-like"/>
</dbReference>
<dbReference type="SUPFAM" id="SSF161098">
    <property type="entry name" value="MetI-like"/>
    <property type="match status" value="1"/>
</dbReference>
<dbReference type="RefSeq" id="WP_198879976.1">
    <property type="nucleotide sequence ID" value="NZ_JAEKJA010000001.1"/>
</dbReference>
<evidence type="ECO:0000256" key="6">
    <source>
        <dbReference type="ARBA" id="ARBA00022692"/>
    </source>
</evidence>
<protein>
    <submittedName>
        <fullName evidence="11">ABC transporter permease subunit</fullName>
    </submittedName>
</protein>
<dbReference type="AlphaFoldDB" id="A0A934IKN0"/>
<accession>A0A934IKN0</accession>
<evidence type="ECO:0000313" key="11">
    <source>
        <dbReference type="EMBL" id="MBJ3774068.1"/>
    </source>
</evidence>
<comment type="subcellular location">
    <subcellularLocation>
        <location evidence="1">Cell inner membrane</location>
        <topology evidence="1">Multi-pass membrane protein</topology>
    </subcellularLocation>
    <subcellularLocation>
        <location evidence="9">Cell membrane</location>
        <topology evidence="9">Multi-pass membrane protein</topology>
    </subcellularLocation>
</comment>
<dbReference type="EMBL" id="JAEKJA010000001">
    <property type="protein sequence ID" value="MBJ3774068.1"/>
    <property type="molecule type" value="Genomic_DNA"/>
</dbReference>
<feature type="transmembrane region" description="Helical" evidence="9">
    <location>
        <begin position="20"/>
        <end position="45"/>
    </location>
</feature>
<comment type="caution">
    <text evidence="11">The sequence shown here is derived from an EMBL/GenBank/DDBJ whole genome shotgun (WGS) entry which is preliminary data.</text>
</comment>
<dbReference type="InterPro" id="IPR035906">
    <property type="entry name" value="MetI-like_sf"/>
</dbReference>
<feature type="transmembrane region" description="Helical" evidence="9">
    <location>
        <begin position="97"/>
        <end position="120"/>
    </location>
</feature>
<keyword evidence="4" id="KW-1003">Cell membrane</keyword>
<dbReference type="PANTHER" id="PTHR30133:SF2">
    <property type="entry name" value="ARGININE ABC TRANSPORTER PERMEASE PROTEIN ARTQ"/>
    <property type="match status" value="1"/>
</dbReference>
<dbReference type="GO" id="GO:0043190">
    <property type="term" value="C:ATP-binding cassette (ABC) transporter complex"/>
    <property type="evidence" value="ECO:0007669"/>
    <property type="project" value="InterPro"/>
</dbReference>
<name>A0A934IKN0_9HYPH</name>
<keyword evidence="6 9" id="KW-0812">Transmembrane</keyword>
<evidence type="ECO:0000259" key="10">
    <source>
        <dbReference type="PROSITE" id="PS50928"/>
    </source>
</evidence>
<dbReference type="InterPro" id="IPR051613">
    <property type="entry name" value="ABC_transp_permease_HisMQ"/>
</dbReference>
<dbReference type="Pfam" id="PF00528">
    <property type="entry name" value="BPD_transp_1"/>
    <property type="match status" value="1"/>
</dbReference>
<keyword evidence="8 9" id="KW-0472">Membrane</keyword>
<reference evidence="11" key="1">
    <citation type="submission" date="2020-12" db="EMBL/GenBank/DDBJ databases">
        <title>Bacterial taxonomy.</title>
        <authorList>
            <person name="Pan X."/>
        </authorList>
    </citation>
    <scope>NUCLEOTIDE SEQUENCE</scope>
    <source>
        <strain evidence="11">B2012</strain>
    </source>
</reference>
<proteinExistence type="inferred from homology"/>
<keyword evidence="3 9" id="KW-0813">Transport</keyword>
<evidence type="ECO:0000256" key="8">
    <source>
        <dbReference type="ARBA" id="ARBA00023136"/>
    </source>
</evidence>
<dbReference type="PROSITE" id="PS50928">
    <property type="entry name" value="ABC_TM1"/>
    <property type="match status" value="1"/>
</dbReference>
<feature type="transmembrane region" description="Helical" evidence="9">
    <location>
        <begin position="195"/>
        <end position="216"/>
    </location>
</feature>
<dbReference type="Proteomes" id="UP000609531">
    <property type="component" value="Unassembled WGS sequence"/>
</dbReference>
<keyword evidence="7 9" id="KW-1133">Transmembrane helix</keyword>
<keyword evidence="12" id="KW-1185">Reference proteome</keyword>
<dbReference type="CDD" id="cd06261">
    <property type="entry name" value="TM_PBP2"/>
    <property type="match status" value="1"/>
</dbReference>
<keyword evidence="5" id="KW-0997">Cell inner membrane</keyword>